<feature type="domain" description="HTH cro/C1-type" evidence="2">
    <location>
        <begin position="17"/>
        <end position="71"/>
    </location>
</feature>
<dbReference type="AlphaFoldDB" id="A0A075R296"/>
<feature type="coiled-coil region" evidence="1">
    <location>
        <begin position="3"/>
        <end position="30"/>
    </location>
</feature>
<dbReference type="RefSeq" id="WP_003335152.1">
    <property type="nucleotide sequence ID" value="NZ_CP007806.1"/>
</dbReference>
<protein>
    <recommendedName>
        <fullName evidence="2">HTH cro/C1-type domain-containing protein</fullName>
    </recommendedName>
</protein>
<reference evidence="3 4" key="1">
    <citation type="journal article" date="2011" name="J. Bacteriol.">
        <title>Genome sequence of Brevibacillus laterosporus LMG 15441, a pathogen of invertebrates.</title>
        <authorList>
            <person name="Djukic M."/>
            <person name="Poehlein A."/>
            <person name="Thurmer A."/>
            <person name="Daniel R."/>
        </authorList>
    </citation>
    <scope>NUCLEOTIDE SEQUENCE [LARGE SCALE GENOMIC DNA]</scope>
    <source>
        <strain evidence="3 4">LMG 15441</strain>
    </source>
</reference>
<dbReference type="eggNOG" id="COG0457">
    <property type="taxonomic scope" value="Bacteria"/>
</dbReference>
<name>A0A075R296_BRELA</name>
<dbReference type="PROSITE" id="PS50943">
    <property type="entry name" value="HTH_CROC1"/>
    <property type="match status" value="1"/>
</dbReference>
<dbReference type="STRING" id="1042163.BRLA_c009880"/>
<proteinExistence type="predicted"/>
<dbReference type="EMBL" id="CP007806">
    <property type="protein sequence ID" value="AIG25328.1"/>
    <property type="molecule type" value="Genomic_DNA"/>
</dbReference>
<dbReference type="InterPro" id="IPR001387">
    <property type="entry name" value="Cro/C1-type_HTH"/>
</dbReference>
<dbReference type="InterPro" id="IPR010982">
    <property type="entry name" value="Lambda_DNA-bd_dom_sf"/>
</dbReference>
<keyword evidence="4" id="KW-1185">Reference proteome</keyword>
<dbReference type="Proteomes" id="UP000005850">
    <property type="component" value="Chromosome"/>
</dbReference>
<dbReference type="HOGENOM" id="CLU_623583_0_0_9"/>
<dbReference type="Gene3D" id="1.10.260.40">
    <property type="entry name" value="lambda repressor-like DNA-binding domains"/>
    <property type="match status" value="1"/>
</dbReference>
<accession>A0A075R296</accession>
<evidence type="ECO:0000259" key="2">
    <source>
        <dbReference type="PROSITE" id="PS50943"/>
    </source>
</evidence>
<evidence type="ECO:0000256" key="1">
    <source>
        <dbReference type="SAM" id="Coils"/>
    </source>
</evidence>
<gene>
    <name evidence="3" type="ORF">BRLA_c009880</name>
</gene>
<sequence>MFRSELEWTREELRDTIRKHMKQKRLTQAETAQLISIERSGFTKAINGNHSFTLESLDKLTVVFELEEGAFYHLFFGECIEQRLKSVHLVFIKDKYEKFLRRCLEVGKYDIAFQLLEMLLEQDNKKLDVIYTIADSIFEQAELKYPGVPTYKESEYQQALFLYNYYVNNEADYHSEQLAICYFRIFYIMRFDVKESYEKLVMLLSVINRLPLQEKIKAYDRVMMYFYIASDWEKVLHYADILEKLAKGQNIDIYNHCLMIKSFALKETEDYQEAMRLTDLYSKYKPFQNVGYGNRMMIEITSGDLDNLLTYVSWLSQQDQRESGLSIVIRKLLDANRALLARHIFEMFAKRLAPEENILINKYRFNLFQVASQMYFELALYKEGIDQLLKAINKALSLQKQQELGELLYMFETHRIHATQEQQRLYWNLLKEWKEGEFA</sequence>
<dbReference type="SMART" id="SM00530">
    <property type="entry name" value="HTH_XRE"/>
    <property type="match status" value="1"/>
</dbReference>
<dbReference type="CDD" id="cd00093">
    <property type="entry name" value="HTH_XRE"/>
    <property type="match status" value="1"/>
</dbReference>
<evidence type="ECO:0000313" key="3">
    <source>
        <dbReference type="EMBL" id="AIG25328.1"/>
    </source>
</evidence>
<dbReference type="GO" id="GO:0003677">
    <property type="term" value="F:DNA binding"/>
    <property type="evidence" value="ECO:0007669"/>
    <property type="project" value="InterPro"/>
</dbReference>
<evidence type="ECO:0000313" key="4">
    <source>
        <dbReference type="Proteomes" id="UP000005850"/>
    </source>
</evidence>
<organism evidence="3 4">
    <name type="scientific">Brevibacillus laterosporus LMG 15441</name>
    <dbReference type="NCBI Taxonomy" id="1042163"/>
    <lineage>
        <taxon>Bacteria</taxon>
        <taxon>Bacillati</taxon>
        <taxon>Bacillota</taxon>
        <taxon>Bacilli</taxon>
        <taxon>Bacillales</taxon>
        <taxon>Paenibacillaceae</taxon>
        <taxon>Brevibacillus</taxon>
    </lineage>
</organism>
<keyword evidence="1" id="KW-0175">Coiled coil</keyword>
<dbReference type="SUPFAM" id="SSF47413">
    <property type="entry name" value="lambda repressor-like DNA-binding domains"/>
    <property type="match status" value="1"/>
</dbReference>
<dbReference type="KEGG" id="blr:BRLA_c009880"/>